<evidence type="ECO:0000313" key="3">
    <source>
        <dbReference type="EMBL" id="KAF8880808.1"/>
    </source>
</evidence>
<gene>
    <name evidence="3" type="ORF">CPB84DRAFT_1965714</name>
</gene>
<evidence type="ECO:0000256" key="1">
    <source>
        <dbReference type="SAM" id="MobiDB-lite"/>
    </source>
</evidence>
<keyword evidence="4" id="KW-1185">Reference proteome</keyword>
<accession>A0A9P5TIM4</accession>
<protein>
    <recommendedName>
        <fullName evidence="2">DUF8205 domain-containing protein</fullName>
    </recommendedName>
</protein>
<dbReference type="Pfam" id="PF26632">
    <property type="entry name" value="DUF8205"/>
    <property type="match status" value="1"/>
</dbReference>
<evidence type="ECO:0000313" key="4">
    <source>
        <dbReference type="Proteomes" id="UP000724874"/>
    </source>
</evidence>
<dbReference type="AlphaFoldDB" id="A0A9P5TIM4"/>
<name>A0A9P5TIM4_GYMJU</name>
<evidence type="ECO:0000259" key="2">
    <source>
        <dbReference type="Pfam" id="PF26632"/>
    </source>
</evidence>
<sequence length="338" mass="39079">MCRVQNGLVLLQRRCQKEHWPIHKEHCKQGLGEGIGPLIKSVTGNPMLSHYIQVCLSLQFRLHQLHRLQSEADRKKIIRAMHLAHIDVGIEPSKITDFMNLYHFKNWDKPDMEGMLQFHDLVSPWPGLPEGSVSEMHYEMWKTARTEADEEGGSHCAVVLIQFANNFQQSIVCPFIIGEDAIDTARRAPSFTMVSALSGKEIVYPMNIASCFEYMNTHIRSDKNDRLRLRAPMREIDKELIRKAGKEPEEGDAQKLENHAVRALRVKVGREYVYKSQTMKQIQEDRRTAAVVRATAVGEERQIEGVPQEQQANPGQKLNRAERRRLERELKKEQKRRQ</sequence>
<dbReference type="Proteomes" id="UP000724874">
    <property type="component" value="Unassembled WGS sequence"/>
</dbReference>
<dbReference type="EMBL" id="JADNYJ010000137">
    <property type="protein sequence ID" value="KAF8880808.1"/>
    <property type="molecule type" value="Genomic_DNA"/>
</dbReference>
<proteinExistence type="predicted"/>
<dbReference type="InterPro" id="IPR058518">
    <property type="entry name" value="DUF8205"/>
</dbReference>
<feature type="region of interest" description="Disordered" evidence="1">
    <location>
        <begin position="298"/>
        <end position="338"/>
    </location>
</feature>
<dbReference type="OrthoDB" id="5231159at2759"/>
<organism evidence="3 4">
    <name type="scientific">Gymnopilus junonius</name>
    <name type="common">Spectacular rustgill mushroom</name>
    <name type="synonym">Gymnopilus spectabilis subsp. junonius</name>
    <dbReference type="NCBI Taxonomy" id="109634"/>
    <lineage>
        <taxon>Eukaryota</taxon>
        <taxon>Fungi</taxon>
        <taxon>Dikarya</taxon>
        <taxon>Basidiomycota</taxon>
        <taxon>Agaricomycotina</taxon>
        <taxon>Agaricomycetes</taxon>
        <taxon>Agaricomycetidae</taxon>
        <taxon>Agaricales</taxon>
        <taxon>Agaricineae</taxon>
        <taxon>Hymenogastraceae</taxon>
        <taxon>Gymnopilus</taxon>
    </lineage>
</organism>
<reference evidence="3" key="1">
    <citation type="submission" date="2020-11" db="EMBL/GenBank/DDBJ databases">
        <authorList>
            <consortium name="DOE Joint Genome Institute"/>
            <person name="Ahrendt S."/>
            <person name="Riley R."/>
            <person name="Andreopoulos W."/>
            <person name="LaButti K."/>
            <person name="Pangilinan J."/>
            <person name="Ruiz-duenas F.J."/>
            <person name="Barrasa J.M."/>
            <person name="Sanchez-Garcia M."/>
            <person name="Camarero S."/>
            <person name="Miyauchi S."/>
            <person name="Serrano A."/>
            <person name="Linde D."/>
            <person name="Babiker R."/>
            <person name="Drula E."/>
            <person name="Ayuso-Fernandez I."/>
            <person name="Pacheco R."/>
            <person name="Padilla G."/>
            <person name="Ferreira P."/>
            <person name="Barriuso J."/>
            <person name="Kellner H."/>
            <person name="Castanera R."/>
            <person name="Alfaro M."/>
            <person name="Ramirez L."/>
            <person name="Pisabarro A.G."/>
            <person name="Kuo A."/>
            <person name="Tritt A."/>
            <person name="Lipzen A."/>
            <person name="He G."/>
            <person name="Yan M."/>
            <person name="Ng V."/>
            <person name="Cullen D."/>
            <person name="Martin F."/>
            <person name="Rosso M.-N."/>
            <person name="Henrissat B."/>
            <person name="Hibbett D."/>
            <person name="Martinez A.T."/>
            <person name="Grigoriev I.V."/>
        </authorList>
    </citation>
    <scope>NUCLEOTIDE SEQUENCE</scope>
    <source>
        <strain evidence="3">AH 44721</strain>
    </source>
</reference>
<comment type="caution">
    <text evidence="3">The sequence shown here is derived from an EMBL/GenBank/DDBJ whole genome shotgun (WGS) entry which is preliminary data.</text>
</comment>
<feature type="domain" description="DUF8205" evidence="2">
    <location>
        <begin position="40"/>
        <end position="274"/>
    </location>
</feature>
<feature type="compositionally biased region" description="Basic and acidic residues" evidence="1">
    <location>
        <begin position="319"/>
        <end position="332"/>
    </location>
</feature>